<dbReference type="EMBL" id="CM037020">
    <property type="protein sequence ID" value="KAH7670559.1"/>
    <property type="molecule type" value="Genomic_DNA"/>
</dbReference>
<reference evidence="2" key="1">
    <citation type="journal article" date="2022" name="Nat. Commun.">
        <title>Chromosome evolution and the genetic basis of agronomically important traits in greater yam.</title>
        <authorList>
            <person name="Bredeson J.V."/>
            <person name="Lyons J.B."/>
            <person name="Oniyinde I.O."/>
            <person name="Okereke N.R."/>
            <person name="Kolade O."/>
            <person name="Nnabue I."/>
            <person name="Nwadili C.O."/>
            <person name="Hribova E."/>
            <person name="Parker M."/>
            <person name="Nwogha J."/>
            <person name="Shu S."/>
            <person name="Carlson J."/>
            <person name="Kariba R."/>
            <person name="Muthemba S."/>
            <person name="Knop K."/>
            <person name="Barton G.J."/>
            <person name="Sherwood A.V."/>
            <person name="Lopez-Montes A."/>
            <person name="Asiedu R."/>
            <person name="Jamnadass R."/>
            <person name="Muchugi A."/>
            <person name="Goodstein D."/>
            <person name="Egesi C.N."/>
            <person name="Featherston J."/>
            <person name="Asfaw A."/>
            <person name="Simpson G.G."/>
            <person name="Dolezel J."/>
            <person name="Hendre P.S."/>
            <person name="Van Deynze A."/>
            <person name="Kumar P.L."/>
            <person name="Obidiegwu J.E."/>
            <person name="Bhattacharjee R."/>
            <person name="Rokhsar D.S."/>
        </authorList>
    </citation>
    <scope>NUCLEOTIDE SEQUENCE [LARGE SCALE GENOMIC DNA]</scope>
    <source>
        <strain evidence="2">cv. TDa95/00328</strain>
    </source>
</reference>
<name>A0ACB7VAN9_DIOAL</name>
<comment type="caution">
    <text evidence="1">The sequence shown here is derived from an EMBL/GenBank/DDBJ whole genome shotgun (WGS) entry which is preliminary data.</text>
</comment>
<dbReference type="Proteomes" id="UP000827976">
    <property type="component" value="Chromosome 10"/>
</dbReference>
<keyword evidence="2" id="KW-1185">Reference proteome</keyword>
<evidence type="ECO:0000313" key="1">
    <source>
        <dbReference type="EMBL" id="KAH7670559.1"/>
    </source>
</evidence>
<proteinExistence type="predicted"/>
<organism evidence="1 2">
    <name type="scientific">Dioscorea alata</name>
    <name type="common">Purple yam</name>
    <dbReference type="NCBI Taxonomy" id="55571"/>
    <lineage>
        <taxon>Eukaryota</taxon>
        <taxon>Viridiplantae</taxon>
        <taxon>Streptophyta</taxon>
        <taxon>Embryophyta</taxon>
        <taxon>Tracheophyta</taxon>
        <taxon>Spermatophyta</taxon>
        <taxon>Magnoliopsida</taxon>
        <taxon>Liliopsida</taxon>
        <taxon>Dioscoreales</taxon>
        <taxon>Dioscoreaceae</taxon>
        <taxon>Dioscorea</taxon>
    </lineage>
</organism>
<protein>
    <submittedName>
        <fullName evidence="1">Synaptobrevin protein</fullName>
    </submittedName>
</protein>
<sequence>MASQSEVTHVGKETKMTKKDALADMNARLTKVEIAMVEELDKAGEWGQRMEELDTGREELRGEMQGALSVVTAECRGHVKTLEETLMGMIVGLEEKLAKALAELKETKEELAICKKAIAQGASNVVSPTTPRVDVPKPRPYGGSRNAKELDNFLWSLEQYFKALGIVEDAKKMETATLYLDNTAMV</sequence>
<accession>A0ACB7VAN9</accession>
<gene>
    <name evidence="1" type="ORF">IHE45_10G035200</name>
</gene>
<evidence type="ECO:0000313" key="2">
    <source>
        <dbReference type="Proteomes" id="UP000827976"/>
    </source>
</evidence>